<sequence>MAVMALATLVTCLSVPAFAQQMQMDKNIVQVATDAGSFKTLLAAAKAANLDGTLSTGGPYTVFAPTDDAFNKLPAGTVQSLLKDKPKLTAVLKNHVVSGKYTADDLVRMGTVKTLDGKTLKITKASDGSVMVDGAKVIKSNVMASNGEIQVIDSVLVPK</sequence>
<evidence type="ECO:0000259" key="1">
    <source>
        <dbReference type="PROSITE" id="PS50213"/>
    </source>
</evidence>
<dbReference type="EMBL" id="AP011532">
    <property type="protein sequence ID" value="BAI62955.1"/>
    <property type="molecule type" value="Genomic_DNA"/>
</dbReference>
<accession>D1Z2N3</accession>
<proteinExistence type="predicted"/>
<protein>
    <recommendedName>
        <fullName evidence="1">FAS1 domain-containing protein</fullName>
    </recommendedName>
</protein>
<reference evidence="3" key="3">
    <citation type="journal article" date="2011" name="PLoS ONE">
        <title>Genome sequence of a mesophilic hydrogenotrophic methanogen Methanocella paludicola, the first cultivated representative of the order Methanocellales.</title>
        <authorList>
            <person name="Sakai S."/>
            <person name="Takaki Y."/>
            <person name="Shimamura S."/>
            <person name="Sekine M."/>
            <person name="Tajima T."/>
            <person name="Kosugi H."/>
            <person name="Ichikawa N."/>
            <person name="Tasumi E."/>
            <person name="Hiraki A.T."/>
            <person name="Shimizu A."/>
            <person name="Kato Y."/>
            <person name="Nishiko R."/>
            <person name="Mori K."/>
            <person name="Fujita N."/>
            <person name="Imachi H."/>
            <person name="Takai K."/>
        </authorList>
    </citation>
    <scope>NUCLEOTIDE SEQUENCE [LARGE SCALE GENOMIC DNA]</scope>
    <source>
        <strain evidence="3">DSM 17711 / JCM 13418 / NBRC 101707 / SANAE</strain>
    </source>
</reference>
<dbReference type="GO" id="GO:0005615">
    <property type="term" value="C:extracellular space"/>
    <property type="evidence" value="ECO:0007669"/>
    <property type="project" value="TreeGrafter"/>
</dbReference>
<dbReference type="SMR" id="D1Z2N3"/>
<feature type="domain" description="FAS1" evidence="1">
    <location>
        <begin position="25"/>
        <end position="156"/>
    </location>
</feature>
<dbReference type="SMART" id="SM00554">
    <property type="entry name" value="FAS1"/>
    <property type="match status" value="1"/>
</dbReference>
<dbReference type="STRING" id="304371.MCP_2883"/>
<dbReference type="InterPro" id="IPR000782">
    <property type="entry name" value="FAS1_domain"/>
</dbReference>
<evidence type="ECO:0000313" key="3">
    <source>
        <dbReference type="Proteomes" id="UP000001882"/>
    </source>
</evidence>
<reference evidence="2 3" key="1">
    <citation type="journal article" date="2007" name="Appl. Environ. Microbiol.">
        <title>Isolation of key methanogens for global methane emission from rice paddy fields: a novel isolate affiliated with the clone cluster rice cluster I.</title>
        <authorList>
            <person name="Sakai S."/>
            <person name="Imachi H."/>
            <person name="Sekiguchi Y."/>
            <person name="Ohashi A."/>
            <person name="Harada H."/>
            <person name="Kamagata Y."/>
        </authorList>
    </citation>
    <scope>NUCLEOTIDE SEQUENCE [LARGE SCALE GENOMIC DNA]</scope>
    <source>
        <strain evidence="3">DSM 17711 / JCM 13418 / NBRC 101707 / SANAE</strain>
    </source>
</reference>
<dbReference type="SUPFAM" id="SSF82153">
    <property type="entry name" value="FAS1 domain"/>
    <property type="match status" value="1"/>
</dbReference>
<keyword evidence="3" id="KW-1185">Reference proteome</keyword>
<dbReference type="PANTHER" id="PTHR10900">
    <property type="entry name" value="PERIOSTIN-RELATED"/>
    <property type="match status" value="1"/>
</dbReference>
<dbReference type="KEGG" id="mpd:MCP_2883"/>
<dbReference type="Proteomes" id="UP000001882">
    <property type="component" value="Chromosome"/>
</dbReference>
<dbReference type="FunFam" id="2.30.180.10:FF:000019">
    <property type="entry name" value="Cell surface lipoprotein"/>
    <property type="match status" value="1"/>
</dbReference>
<reference evidence="2 3" key="2">
    <citation type="journal article" date="2008" name="Int. J. Syst. Evol. Microbiol.">
        <title>Methanocella paludicola gen. nov., sp. nov., a methane-producing archaeon, the first isolate of the lineage 'Rice Cluster I', and proposal of the new archaeal order Methanocellales ord. nov.</title>
        <authorList>
            <person name="Sakai S."/>
            <person name="Imachi H."/>
            <person name="Hanada S."/>
            <person name="Ohashi A."/>
            <person name="Harada H."/>
            <person name="Kamagata Y."/>
        </authorList>
    </citation>
    <scope>NUCLEOTIDE SEQUENCE [LARGE SCALE GENOMIC DNA]</scope>
    <source>
        <strain evidence="3">DSM 17711 / JCM 13418 / NBRC 101707 / SANAE</strain>
    </source>
</reference>
<dbReference type="GeneID" id="8682696"/>
<gene>
    <name evidence="2" type="ordered locus">MCP_2883</name>
</gene>
<dbReference type="InterPro" id="IPR050904">
    <property type="entry name" value="Adhesion/Biosynth-related"/>
</dbReference>
<dbReference type="Gene3D" id="2.30.180.10">
    <property type="entry name" value="FAS1 domain"/>
    <property type="match status" value="1"/>
</dbReference>
<dbReference type="eggNOG" id="arCOG03335">
    <property type="taxonomic scope" value="Archaea"/>
</dbReference>
<dbReference type="RefSeq" id="WP_012901625.1">
    <property type="nucleotide sequence ID" value="NC_013665.1"/>
</dbReference>
<dbReference type="OrthoDB" id="105895at2157"/>
<dbReference type="PANTHER" id="PTHR10900:SF77">
    <property type="entry name" value="FI19380P1"/>
    <property type="match status" value="1"/>
</dbReference>
<evidence type="ECO:0000313" key="2">
    <source>
        <dbReference type="EMBL" id="BAI62955.1"/>
    </source>
</evidence>
<name>D1Z2N3_METPS</name>
<dbReference type="AlphaFoldDB" id="D1Z2N3"/>
<dbReference type="InterPro" id="IPR036378">
    <property type="entry name" value="FAS1_dom_sf"/>
</dbReference>
<organism evidence="2 3">
    <name type="scientific">Methanocella paludicola (strain DSM 17711 / JCM 13418 / NBRC 101707 / SANAE)</name>
    <dbReference type="NCBI Taxonomy" id="304371"/>
    <lineage>
        <taxon>Archaea</taxon>
        <taxon>Methanobacteriati</taxon>
        <taxon>Methanobacteriota</taxon>
        <taxon>Stenosarchaea group</taxon>
        <taxon>Methanomicrobia</taxon>
        <taxon>Methanocellales</taxon>
        <taxon>Methanocellaceae</taxon>
        <taxon>Methanocella</taxon>
    </lineage>
</organism>
<dbReference type="Pfam" id="PF02469">
    <property type="entry name" value="Fasciclin"/>
    <property type="match status" value="1"/>
</dbReference>
<dbReference type="InParanoid" id="D1Z2N3"/>
<dbReference type="PROSITE" id="PS50213">
    <property type="entry name" value="FAS1"/>
    <property type="match status" value="1"/>
</dbReference>